<sequence length="203" mass="21040">MSSPIARLGDRTQSPDASPTVVDVAGDDAGELVDALSSETARNLFSALHDEPAPPSELARELDTSVQNVHYHLSKLETAGVVESVGTRLSEKGNEMTVYGPAAEPIVLVGSASSGQRDTLRRSLSDWATAVTVLTLTSFAVQLTAERLFAGSTASLFEPASLGVPDGSSLLRGVLLFAEPGLLFFLGGLAVFVAVGLAGLTDN</sequence>
<evidence type="ECO:0000256" key="2">
    <source>
        <dbReference type="SAM" id="Phobius"/>
    </source>
</evidence>
<evidence type="ECO:0000313" key="5">
    <source>
        <dbReference type="Proteomes" id="UP001597092"/>
    </source>
</evidence>
<comment type="caution">
    <text evidence="4">The sequence shown here is derived from an EMBL/GenBank/DDBJ whole genome shotgun (WGS) entry which is preliminary data.</text>
</comment>
<evidence type="ECO:0000256" key="1">
    <source>
        <dbReference type="SAM" id="MobiDB-lite"/>
    </source>
</evidence>
<dbReference type="AlphaFoldDB" id="A0ABD6E3M5"/>
<dbReference type="CDD" id="cd00090">
    <property type="entry name" value="HTH_ARSR"/>
    <property type="match status" value="1"/>
</dbReference>
<evidence type="ECO:0000313" key="4">
    <source>
        <dbReference type="EMBL" id="MFD1687225.1"/>
    </source>
</evidence>
<feature type="transmembrane region" description="Helical" evidence="2">
    <location>
        <begin position="181"/>
        <end position="200"/>
    </location>
</feature>
<name>A0ABD6E3M5_9EURY</name>
<proteinExistence type="predicted"/>
<gene>
    <name evidence="4" type="ORF">ACFSAS_16620</name>
</gene>
<dbReference type="InterPro" id="IPR036388">
    <property type="entry name" value="WH-like_DNA-bd_sf"/>
</dbReference>
<dbReference type="Proteomes" id="UP001597092">
    <property type="component" value="Unassembled WGS sequence"/>
</dbReference>
<keyword evidence="2" id="KW-0812">Transmembrane</keyword>
<keyword evidence="2" id="KW-0472">Membrane</keyword>
<protein>
    <submittedName>
        <fullName evidence="4">ArsR/SmtB family transcription factor</fullName>
    </submittedName>
</protein>
<dbReference type="Pfam" id="PF12840">
    <property type="entry name" value="HTH_20"/>
    <property type="match status" value="1"/>
</dbReference>
<dbReference type="InterPro" id="IPR036390">
    <property type="entry name" value="WH_DNA-bd_sf"/>
</dbReference>
<accession>A0ABD6E3M5</accession>
<organism evidence="4 5">
    <name type="scientific">Halobellus litoreus</name>
    <dbReference type="NCBI Taxonomy" id="755310"/>
    <lineage>
        <taxon>Archaea</taxon>
        <taxon>Methanobacteriati</taxon>
        <taxon>Methanobacteriota</taxon>
        <taxon>Stenosarchaea group</taxon>
        <taxon>Halobacteria</taxon>
        <taxon>Halobacteriales</taxon>
        <taxon>Haloferacaceae</taxon>
        <taxon>Halobellus</taxon>
    </lineage>
</organism>
<dbReference type="InterPro" id="IPR011991">
    <property type="entry name" value="ArsR-like_HTH"/>
</dbReference>
<keyword evidence="2" id="KW-1133">Transmembrane helix</keyword>
<feature type="domain" description="HTH arsR-type" evidence="3">
    <location>
        <begin position="31"/>
        <end position="111"/>
    </location>
</feature>
<dbReference type="EMBL" id="JBHUDP010000009">
    <property type="protein sequence ID" value="MFD1687225.1"/>
    <property type="molecule type" value="Genomic_DNA"/>
</dbReference>
<dbReference type="SMART" id="SM00418">
    <property type="entry name" value="HTH_ARSR"/>
    <property type="match status" value="1"/>
</dbReference>
<dbReference type="RefSeq" id="WP_256308952.1">
    <property type="nucleotide sequence ID" value="NZ_JANHAW010000003.1"/>
</dbReference>
<dbReference type="InterPro" id="IPR001845">
    <property type="entry name" value="HTH_ArsR_DNA-bd_dom"/>
</dbReference>
<reference evidence="4 5" key="1">
    <citation type="journal article" date="2019" name="Int. J. Syst. Evol. Microbiol.">
        <title>The Global Catalogue of Microorganisms (GCM) 10K type strain sequencing project: providing services to taxonomists for standard genome sequencing and annotation.</title>
        <authorList>
            <consortium name="The Broad Institute Genomics Platform"/>
            <consortium name="The Broad Institute Genome Sequencing Center for Infectious Disease"/>
            <person name="Wu L."/>
            <person name="Ma J."/>
        </authorList>
    </citation>
    <scope>NUCLEOTIDE SEQUENCE [LARGE SCALE GENOMIC DNA]</scope>
    <source>
        <strain evidence="4 5">CGMCC 1.10387</strain>
    </source>
</reference>
<keyword evidence="5" id="KW-1185">Reference proteome</keyword>
<dbReference type="Gene3D" id="1.10.10.10">
    <property type="entry name" value="Winged helix-like DNA-binding domain superfamily/Winged helix DNA-binding domain"/>
    <property type="match status" value="1"/>
</dbReference>
<evidence type="ECO:0000259" key="3">
    <source>
        <dbReference type="SMART" id="SM00418"/>
    </source>
</evidence>
<dbReference type="SUPFAM" id="SSF46785">
    <property type="entry name" value="Winged helix' DNA-binding domain"/>
    <property type="match status" value="1"/>
</dbReference>
<feature type="region of interest" description="Disordered" evidence="1">
    <location>
        <begin position="1"/>
        <end position="23"/>
    </location>
</feature>